<dbReference type="InterPro" id="IPR007401">
    <property type="entry name" value="DUF454"/>
</dbReference>
<dbReference type="Pfam" id="PF04304">
    <property type="entry name" value="DUF454"/>
    <property type="match status" value="1"/>
</dbReference>
<keyword evidence="1" id="KW-0812">Transmembrane</keyword>
<dbReference type="PIRSF" id="PIRSF016789">
    <property type="entry name" value="DUF454"/>
    <property type="match status" value="1"/>
</dbReference>
<dbReference type="PANTHER" id="PTHR35813">
    <property type="entry name" value="INNER MEMBRANE PROTEIN YBAN"/>
    <property type="match status" value="1"/>
</dbReference>
<evidence type="ECO:0000313" key="2">
    <source>
        <dbReference type="EMBL" id="GLQ35521.1"/>
    </source>
</evidence>
<accession>A0ABQ5VVP8</accession>
<evidence type="ECO:0000313" key="3">
    <source>
        <dbReference type="Proteomes" id="UP001156694"/>
    </source>
</evidence>
<keyword evidence="3" id="KW-1185">Reference proteome</keyword>
<sequence>MKTVWFIGGMLSLAIGVLGIFLPLLPTVPLLLLAAFCFARSSQRMHDWLVQHPTLGPPIKDWNEKGAINPRAKRLATFSIAAVFGISIALGLRPILLVVQGATLCCVLVFIWSRPSD</sequence>
<gene>
    <name evidence="2" type="ORF">GCM10007939_18040</name>
</gene>
<feature type="transmembrane region" description="Helical" evidence="1">
    <location>
        <begin position="97"/>
        <end position="113"/>
    </location>
</feature>
<organism evidence="2 3">
    <name type="scientific">Amylibacter marinus</name>
    <dbReference type="NCBI Taxonomy" id="1475483"/>
    <lineage>
        <taxon>Bacteria</taxon>
        <taxon>Pseudomonadati</taxon>
        <taxon>Pseudomonadota</taxon>
        <taxon>Alphaproteobacteria</taxon>
        <taxon>Rhodobacterales</taxon>
        <taxon>Paracoccaceae</taxon>
        <taxon>Amylibacter</taxon>
    </lineage>
</organism>
<protein>
    <recommendedName>
        <fullName evidence="4">DUF454 domain-containing protein</fullName>
    </recommendedName>
</protein>
<keyword evidence="1" id="KW-0472">Membrane</keyword>
<dbReference type="Proteomes" id="UP001156694">
    <property type="component" value="Unassembled WGS sequence"/>
</dbReference>
<name>A0ABQ5VVP8_9RHOB</name>
<feature type="transmembrane region" description="Helical" evidence="1">
    <location>
        <begin position="6"/>
        <end position="39"/>
    </location>
</feature>
<feature type="transmembrane region" description="Helical" evidence="1">
    <location>
        <begin position="75"/>
        <end position="91"/>
    </location>
</feature>
<proteinExistence type="predicted"/>
<dbReference type="PANTHER" id="PTHR35813:SF1">
    <property type="entry name" value="INNER MEMBRANE PROTEIN YBAN"/>
    <property type="match status" value="1"/>
</dbReference>
<evidence type="ECO:0008006" key="4">
    <source>
        <dbReference type="Google" id="ProtNLM"/>
    </source>
</evidence>
<comment type="caution">
    <text evidence="2">The sequence shown here is derived from an EMBL/GenBank/DDBJ whole genome shotgun (WGS) entry which is preliminary data.</text>
</comment>
<dbReference type="RefSeq" id="WP_284378056.1">
    <property type="nucleotide sequence ID" value="NZ_BSNN01000004.1"/>
</dbReference>
<reference evidence="3" key="1">
    <citation type="journal article" date="2019" name="Int. J. Syst. Evol. Microbiol.">
        <title>The Global Catalogue of Microorganisms (GCM) 10K type strain sequencing project: providing services to taxonomists for standard genome sequencing and annotation.</title>
        <authorList>
            <consortium name="The Broad Institute Genomics Platform"/>
            <consortium name="The Broad Institute Genome Sequencing Center for Infectious Disease"/>
            <person name="Wu L."/>
            <person name="Ma J."/>
        </authorList>
    </citation>
    <scope>NUCLEOTIDE SEQUENCE [LARGE SCALE GENOMIC DNA]</scope>
    <source>
        <strain evidence="3">NBRC 110140</strain>
    </source>
</reference>
<dbReference type="EMBL" id="BSNN01000004">
    <property type="protein sequence ID" value="GLQ35521.1"/>
    <property type="molecule type" value="Genomic_DNA"/>
</dbReference>
<evidence type="ECO:0000256" key="1">
    <source>
        <dbReference type="SAM" id="Phobius"/>
    </source>
</evidence>
<keyword evidence="1" id="KW-1133">Transmembrane helix</keyword>